<dbReference type="InterPro" id="IPR019734">
    <property type="entry name" value="TPR_rpt"/>
</dbReference>
<dbReference type="InterPro" id="IPR050498">
    <property type="entry name" value="Ycf3"/>
</dbReference>
<dbReference type="InterPro" id="IPR011990">
    <property type="entry name" value="TPR-like_helical_dom_sf"/>
</dbReference>
<keyword evidence="2" id="KW-0802">TPR repeat</keyword>
<proteinExistence type="predicted"/>
<dbReference type="AlphaFoldDB" id="A0A8G0P657"/>
<accession>A0A8G0P657</accession>
<dbReference type="Proteomes" id="UP000824721">
    <property type="component" value="Chromosome"/>
</dbReference>
<evidence type="ECO:0000256" key="2">
    <source>
        <dbReference type="ARBA" id="ARBA00022803"/>
    </source>
</evidence>
<dbReference type="Pfam" id="PF13181">
    <property type="entry name" value="TPR_8"/>
    <property type="match status" value="1"/>
</dbReference>
<dbReference type="SUPFAM" id="SSF48452">
    <property type="entry name" value="TPR-like"/>
    <property type="match status" value="1"/>
</dbReference>
<dbReference type="KEGG" id="fdv:JJC05_05645"/>
<reference evidence="3" key="1">
    <citation type="submission" date="2020-12" db="EMBL/GenBank/DDBJ databases">
        <title>Genome sequencing of genetic groups of Flavobacterium columnare.</title>
        <authorList>
            <person name="Waldbieser G.C."/>
            <person name="Griffin M.J."/>
            <person name="LaFrentz B.R."/>
        </authorList>
    </citation>
    <scope>NUCLEOTIDE SEQUENCE</scope>
    <source>
        <strain evidence="3">90-106</strain>
    </source>
</reference>
<sequence length="195" mass="22424">MKKTIIFVDLLVLIMCNDIIAQNNISKGSTKNSKFEKLETAEEYFERANNSTKAKMFSLDSTTVTKASDYYLMAIKLKPKYWQARRNYARLMIYLKKYDIAIGQLNEALKIAKSKENPDLNVMRGESFYEKGLYEKAIMDYDVAIKSIGNIDYVLLCKAKAQWKLGQIDNACLNYKKAIKLTSSIAEKKEFITCD</sequence>
<keyword evidence="1" id="KW-0677">Repeat</keyword>
<dbReference type="PANTHER" id="PTHR44858">
    <property type="entry name" value="TETRATRICOPEPTIDE REPEAT PROTEIN 6"/>
    <property type="match status" value="1"/>
</dbReference>
<evidence type="ECO:0008006" key="4">
    <source>
        <dbReference type="Google" id="ProtNLM"/>
    </source>
</evidence>
<evidence type="ECO:0000256" key="1">
    <source>
        <dbReference type="ARBA" id="ARBA00022737"/>
    </source>
</evidence>
<dbReference type="EMBL" id="CP067378">
    <property type="protein sequence ID" value="QYS89716.1"/>
    <property type="molecule type" value="Genomic_DNA"/>
</dbReference>
<organism evidence="3">
    <name type="scientific">Flavobacterium columnare</name>
    <dbReference type="NCBI Taxonomy" id="996"/>
    <lineage>
        <taxon>Bacteria</taxon>
        <taxon>Pseudomonadati</taxon>
        <taxon>Bacteroidota</taxon>
        <taxon>Flavobacteriia</taxon>
        <taxon>Flavobacteriales</taxon>
        <taxon>Flavobacteriaceae</taxon>
        <taxon>Flavobacterium</taxon>
    </lineage>
</organism>
<dbReference type="GO" id="GO:0009279">
    <property type="term" value="C:cell outer membrane"/>
    <property type="evidence" value="ECO:0007669"/>
    <property type="project" value="TreeGrafter"/>
</dbReference>
<dbReference type="Gene3D" id="1.25.40.10">
    <property type="entry name" value="Tetratricopeptide repeat domain"/>
    <property type="match status" value="2"/>
</dbReference>
<protein>
    <recommendedName>
        <fullName evidence="4">Tetratricopeptide repeat protein</fullName>
    </recommendedName>
</protein>
<gene>
    <name evidence="3" type="ORF">JJC05_05645</name>
</gene>
<dbReference type="PANTHER" id="PTHR44858:SF1">
    <property type="entry name" value="UDP-N-ACETYLGLUCOSAMINE--PEPTIDE N-ACETYLGLUCOSAMINYLTRANSFERASE SPINDLY-RELATED"/>
    <property type="match status" value="1"/>
</dbReference>
<name>A0A8G0P657_9FLAO</name>
<dbReference type="GO" id="GO:0046813">
    <property type="term" value="P:receptor-mediated virion attachment to host cell"/>
    <property type="evidence" value="ECO:0007669"/>
    <property type="project" value="TreeGrafter"/>
</dbReference>
<evidence type="ECO:0000313" key="3">
    <source>
        <dbReference type="EMBL" id="QYS89716.1"/>
    </source>
</evidence>